<organism evidence="1 2">
    <name type="scientific">Peribacillus deserti</name>
    <dbReference type="NCBI Taxonomy" id="673318"/>
    <lineage>
        <taxon>Bacteria</taxon>
        <taxon>Bacillati</taxon>
        <taxon>Bacillota</taxon>
        <taxon>Bacilli</taxon>
        <taxon>Bacillales</taxon>
        <taxon>Bacillaceae</taxon>
        <taxon>Peribacillus</taxon>
    </lineage>
</organism>
<dbReference type="AlphaFoldDB" id="A0A2N5M7Q8"/>
<comment type="caution">
    <text evidence="1">The sequence shown here is derived from an EMBL/GenBank/DDBJ whole genome shotgun (WGS) entry which is preliminary data.</text>
</comment>
<dbReference type="OrthoDB" id="2986585at2"/>
<dbReference type="InterPro" id="IPR029058">
    <property type="entry name" value="AB_hydrolase_fold"/>
</dbReference>
<name>A0A2N5M7Q8_9BACI</name>
<dbReference type="GO" id="GO:0016787">
    <property type="term" value="F:hydrolase activity"/>
    <property type="evidence" value="ECO:0007669"/>
    <property type="project" value="UniProtKB-KW"/>
</dbReference>
<dbReference type="EMBL" id="PGUY01000022">
    <property type="protein sequence ID" value="PLT30391.1"/>
    <property type="molecule type" value="Genomic_DNA"/>
</dbReference>
<dbReference type="RefSeq" id="WP_101641144.1">
    <property type="nucleotide sequence ID" value="NZ_PGUY01000022.1"/>
</dbReference>
<dbReference type="Proteomes" id="UP000234748">
    <property type="component" value="Unassembled WGS sequence"/>
</dbReference>
<evidence type="ECO:0000313" key="2">
    <source>
        <dbReference type="Proteomes" id="UP000234748"/>
    </source>
</evidence>
<dbReference type="SUPFAM" id="SSF53474">
    <property type="entry name" value="alpha/beta-Hydrolases"/>
    <property type="match status" value="1"/>
</dbReference>
<accession>A0A2N5M7Q8</accession>
<keyword evidence="1" id="KW-0378">Hydrolase</keyword>
<protein>
    <submittedName>
        <fullName evidence="1">Hydrolase</fullName>
    </submittedName>
</protein>
<proteinExistence type="predicted"/>
<keyword evidence="2" id="KW-1185">Reference proteome</keyword>
<evidence type="ECO:0000313" key="1">
    <source>
        <dbReference type="EMBL" id="PLT30391.1"/>
    </source>
</evidence>
<reference evidence="1 2" key="1">
    <citation type="submission" date="2017-11" db="EMBL/GenBank/DDBJ databases">
        <title>Comparitive Functional Genomics of Dry Heat Resistant strains isolated from the Viking Spacecraft.</title>
        <authorList>
            <person name="Seuylemezian A."/>
            <person name="Cooper K."/>
            <person name="Vaishampayan P."/>
        </authorList>
    </citation>
    <scope>NUCLEOTIDE SEQUENCE [LARGE SCALE GENOMIC DNA]</scope>
    <source>
        <strain evidence="1 2">V1-29</strain>
    </source>
</reference>
<sequence>MNQRTFQFDGQWNIVYYPDRPSGFAIMIIGDKNHFVDEKSSFWLQHPGREQILNQLKTAGYTLYSSNLYGANWGSEKSVFLAKRLHHLIMKSEILNERIHIFAEGTGALTALKLMKLLKGNLRSAVFLNPCLSLNELIQKEKDRKFFLNRLKGELSKAYELDTDKKELFLNSTHPEYLDINVPLKIIHVLGTGGEDQSHLYKRLVDNVKDDVSVEIQYLLAEKRYKIAAQARQFFKKYEDIL</sequence>
<gene>
    <name evidence="1" type="ORF">CUU66_07930</name>
</gene>